<dbReference type="RefSeq" id="WP_377788638.1">
    <property type="nucleotide sequence ID" value="NZ_JBHLYQ010000029.1"/>
</dbReference>
<proteinExistence type="inferred from homology"/>
<keyword evidence="8" id="KW-1185">Reference proteome</keyword>
<keyword evidence="3" id="KW-0175">Coiled coil</keyword>
<organism evidence="7 8">
    <name type="scientific">Aciditerrimonas ferrireducens</name>
    <dbReference type="NCBI Taxonomy" id="667306"/>
    <lineage>
        <taxon>Bacteria</taxon>
        <taxon>Bacillati</taxon>
        <taxon>Actinomycetota</taxon>
        <taxon>Acidimicrobiia</taxon>
        <taxon>Acidimicrobiales</taxon>
        <taxon>Acidimicrobiaceae</taxon>
        <taxon>Aciditerrimonas</taxon>
    </lineage>
</organism>
<dbReference type="Gene3D" id="1.10.530.10">
    <property type="match status" value="1"/>
</dbReference>
<keyword evidence="5" id="KW-0732">Signal</keyword>
<feature type="region of interest" description="Disordered" evidence="4">
    <location>
        <begin position="257"/>
        <end position="288"/>
    </location>
</feature>
<protein>
    <submittedName>
        <fullName evidence="7">Transglycosylase family protein</fullName>
    </submittedName>
</protein>
<evidence type="ECO:0000256" key="3">
    <source>
        <dbReference type="SAM" id="Coils"/>
    </source>
</evidence>
<evidence type="ECO:0000256" key="5">
    <source>
        <dbReference type="SAM" id="SignalP"/>
    </source>
</evidence>
<dbReference type="Pfam" id="PF06737">
    <property type="entry name" value="Transglycosylas"/>
    <property type="match status" value="1"/>
</dbReference>
<feature type="signal peptide" evidence="5">
    <location>
        <begin position="1"/>
        <end position="38"/>
    </location>
</feature>
<reference evidence="7 8" key="1">
    <citation type="submission" date="2024-09" db="EMBL/GenBank/DDBJ databases">
        <authorList>
            <person name="Sun Q."/>
            <person name="Mori K."/>
        </authorList>
    </citation>
    <scope>NUCLEOTIDE SEQUENCE [LARGE SCALE GENOMIC DNA]</scope>
    <source>
        <strain evidence="7 8">JCM 15389</strain>
    </source>
</reference>
<dbReference type="PRINTS" id="PR01852">
    <property type="entry name" value="SIBAPROTEIN"/>
</dbReference>
<dbReference type="InterPro" id="IPR010618">
    <property type="entry name" value="RPF"/>
</dbReference>
<feature type="chain" id="PRO_5045494630" evidence="5">
    <location>
        <begin position="39"/>
        <end position="374"/>
    </location>
</feature>
<name>A0ABV6C3J3_9ACTN</name>
<evidence type="ECO:0000256" key="1">
    <source>
        <dbReference type="ARBA" id="ARBA00010830"/>
    </source>
</evidence>
<dbReference type="InterPro" id="IPR009148">
    <property type="entry name" value="PcsB-like"/>
</dbReference>
<comment type="similarity">
    <text evidence="1">Belongs to the transglycosylase family. Rpf subfamily.</text>
</comment>
<sequence length="374" mass="37769">MPRAGCHRRHARRRWPRPLGAALLALLAALLGPQVAGASARSTATTSTLAATVVQLSAALHHSASALAADRARVDQLEAALAGERAALGRLEDRLAATRTQLRQAAVTAYVTGAGSAGTFGPVTALLASSELQAAARSEYQDLVDGDLSTAIARWRAAQVAVKRHEARLGALLASAQAAQAQASAQDQQLTSQLSQERTLLAQVQAAEEAAARAAAQQAAAKQAAAQQAAAARAATLQASAPSPQPTGQGAPLAVSAQLVSPPSPTPPAPTSSTSDPSSATGSGPSGLAEDLARLRACESGDDYTANTGNGYYGAYQFSLQTWQALGYSGLPSAAPPAEQDQAAATLAETAGWGQWPVCSALLGLQGRASPPGG</sequence>
<dbReference type="CDD" id="cd13925">
    <property type="entry name" value="RPF"/>
    <property type="match status" value="1"/>
</dbReference>
<evidence type="ECO:0000259" key="6">
    <source>
        <dbReference type="Pfam" id="PF06737"/>
    </source>
</evidence>
<evidence type="ECO:0000256" key="4">
    <source>
        <dbReference type="SAM" id="MobiDB-lite"/>
    </source>
</evidence>
<dbReference type="SUPFAM" id="SSF53955">
    <property type="entry name" value="Lysozyme-like"/>
    <property type="match status" value="1"/>
</dbReference>
<feature type="coiled-coil region" evidence="3">
    <location>
        <begin position="162"/>
        <end position="227"/>
    </location>
</feature>
<evidence type="ECO:0000313" key="7">
    <source>
        <dbReference type="EMBL" id="MFC0081416.1"/>
    </source>
</evidence>
<gene>
    <name evidence="7" type="ORF">ACFFRE_04520</name>
</gene>
<evidence type="ECO:0000256" key="2">
    <source>
        <dbReference type="ARBA" id="ARBA00022801"/>
    </source>
</evidence>
<feature type="compositionally biased region" description="Low complexity" evidence="4">
    <location>
        <begin position="271"/>
        <end position="287"/>
    </location>
</feature>
<keyword evidence="2" id="KW-0378">Hydrolase</keyword>
<dbReference type="EMBL" id="JBHLYQ010000029">
    <property type="protein sequence ID" value="MFC0081416.1"/>
    <property type="molecule type" value="Genomic_DNA"/>
</dbReference>
<comment type="caution">
    <text evidence="7">The sequence shown here is derived from an EMBL/GenBank/DDBJ whole genome shotgun (WGS) entry which is preliminary data.</text>
</comment>
<dbReference type="InterPro" id="IPR023346">
    <property type="entry name" value="Lysozyme-like_dom_sf"/>
</dbReference>
<accession>A0ABV6C3J3</accession>
<feature type="domain" description="Resuscitation-promoting factor core lysozyme-like" evidence="6">
    <location>
        <begin position="291"/>
        <end position="359"/>
    </location>
</feature>
<evidence type="ECO:0000313" key="8">
    <source>
        <dbReference type="Proteomes" id="UP001589788"/>
    </source>
</evidence>
<dbReference type="Proteomes" id="UP001589788">
    <property type="component" value="Unassembled WGS sequence"/>
</dbReference>